<reference evidence="2" key="1">
    <citation type="submission" date="2019-12" db="UniProtKB">
        <authorList>
            <consortium name="WormBaseParasite"/>
        </authorList>
    </citation>
    <scope>IDENTIFICATION</scope>
</reference>
<sequence>MVAQTGDQFLNMTATCQEGGTSRWLRTIGDRGAGQYANCVYLPTFFLFANWRKTTTAYVQVGLIRIIRLAFVMAIG</sequence>
<proteinExistence type="predicted"/>
<dbReference type="AlphaFoldDB" id="A0A5S6R086"/>
<dbReference type="WBParaSite" id="TMUE_3000012900.1">
    <property type="protein sequence ID" value="TMUE_3000012900.1"/>
    <property type="gene ID" value="WBGene00286658"/>
</dbReference>
<accession>A0A5S6R086</accession>
<evidence type="ECO:0000313" key="2">
    <source>
        <dbReference type="WBParaSite" id="TMUE_3000012900.1"/>
    </source>
</evidence>
<name>A0A5S6R086_TRIMR</name>
<dbReference type="Proteomes" id="UP000046395">
    <property type="component" value="Unassembled WGS sequence"/>
</dbReference>
<keyword evidence="1" id="KW-1185">Reference proteome</keyword>
<organism evidence="1 2">
    <name type="scientific">Trichuris muris</name>
    <name type="common">Mouse whipworm</name>
    <dbReference type="NCBI Taxonomy" id="70415"/>
    <lineage>
        <taxon>Eukaryota</taxon>
        <taxon>Metazoa</taxon>
        <taxon>Ecdysozoa</taxon>
        <taxon>Nematoda</taxon>
        <taxon>Enoplea</taxon>
        <taxon>Dorylaimia</taxon>
        <taxon>Trichinellida</taxon>
        <taxon>Trichuridae</taxon>
        <taxon>Trichuris</taxon>
    </lineage>
</organism>
<protein>
    <submittedName>
        <fullName evidence="2">Uncharacterized protein</fullName>
    </submittedName>
</protein>
<evidence type="ECO:0000313" key="1">
    <source>
        <dbReference type="Proteomes" id="UP000046395"/>
    </source>
</evidence>